<dbReference type="RefSeq" id="XP_007721228.1">
    <property type="nucleotide sequence ID" value="XM_007723038.1"/>
</dbReference>
<evidence type="ECO:0000256" key="2">
    <source>
        <dbReference type="ARBA" id="ARBA00004574"/>
    </source>
</evidence>
<dbReference type="Gene3D" id="2.40.50.140">
    <property type="entry name" value="Nucleic acid-binding proteins"/>
    <property type="match status" value="1"/>
</dbReference>
<keyword evidence="5" id="KW-0779">Telomere</keyword>
<dbReference type="GO" id="GO:0005634">
    <property type="term" value="C:nucleus"/>
    <property type="evidence" value="ECO:0007669"/>
    <property type="project" value="UniProtKB-SubCell"/>
</dbReference>
<protein>
    <recommendedName>
        <fullName evidence="3">CST complex subunit STN1</fullName>
    </recommendedName>
    <alternativeName>
        <fullName evidence="8">Suppressor of cdc thirteen homolog</fullName>
    </alternativeName>
</protein>
<dbReference type="InterPro" id="IPR018856">
    <property type="entry name" value="Stn1_N"/>
</dbReference>
<evidence type="ECO:0000256" key="3">
    <source>
        <dbReference type="ARBA" id="ARBA00017411"/>
    </source>
</evidence>
<name>W9ZGU3_9EURO</name>
<dbReference type="InterPro" id="IPR040260">
    <property type="entry name" value="RFA2-like"/>
</dbReference>
<evidence type="ECO:0000256" key="5">
    <source>
        <dbReference type="ARBA" id="ARBA00022895"/>
    </source>
</evidence>
<comment type="subcellular location">
    <subcellularLocation>
        <location evidence="2">Chromosome</location>
        <location evidence="2">Telomere</location>
    </subcellularLocation>
    <subcellularLocation>
        <location evidence="1">Nucleus</location>
    </subcellularLocation>
</comment>
<feature type="compositionally biased region" description="Polar residues" evidence="9">
    <location>
        <begin position="157"/>
        <end position="174"/>
    </location>
</feature>
<gene>
    <name evidence="11" type="ORF">A1O1_02127</name>
</gene>
<evidence type="ECO:0000256" key="8">
    <source>
        <dbReference type="ARBA" id="ARBA00030039"/>
    </source>
</evidence>
<dbReference type="STRING" id="1182541.W9ZGU3"/>
<dbReference type="PANTHER" id="PTHR13989">
    <property type="entry name" value="REPLICATION PROTEIN A-RELATED"/>
    <property type="match status" value="1"/>
</dbReference>
<dbReference type="AlphaFoldDB" id="W9ZGU3"/>
<feature type="compositionally biased region" description="Basic and acidic residues" evidence="9">
    <location>
        <begin position="334"/>
        <end position="366"/>
    </location>
</feature>
<keyword evidence="12" id="KW-1185">Reference proteome</keyword>
<proteinExistence type="predicted"/>
<dbReference type="Proteomes" id="UP000019484">
    <property type="component" value="Unassembled WGS sequence"/>
</dbReference>
<accession>W9ZGU3</accession>
<keyword evidence="4" id="KW-0158">Chromosome</keyword>
<dbReference type="Pfam" id="PF10451">
    <property type="entry name" value="Stn1"/>
    <property type="match status" value="1"/>
</dbReference>
<feature type="region of interest" description="Disordered" evidence="9">
    <location>
        <begin position="1"/>
        <end position="26"/>
    </location>
</feature>
<reference evidence="11 12" key="1">
    <citation type="submission" date="2013-03" db="EMBL/GenBank/DDBJ databases">
        <title>The Genome Sequence of Capronia coronata CBS 617.96.</title>
        <authorList>
            <consortium name="The Broad Institute Genomics Platform"/>
            <person name="Cuomo C."/>
            <person name="de Hoog S."/>
            <person name="Gorbushina A."/>
            <person name="Walker B."/>
            <person name="Young S.K."/>
            <person name="Zeng Q."/>
            <person name="Gargeya S."/>
            <person name="Fitzgerald M."/>
            <person name="Haas B."/>
            <person name="Abouelleil A."/>
            <person name="Allen A.W."/>
            <person name="Alvarado L."/>
            <person name="Arachchi H.M."/>
            <person name="Berlin A.M."/>
            <person name="Chapman S.B."/>
            <person name="Gainer-Dewar J."/>
            <person name="Goldberg J."/>
            <person name="Griggs A."/>
            <person name="Gujja S."/>
            <person name="Hansen M."/>
            <person name="Howarth C."/>
            <person name="Imamovic A."/>
            <person name="Ireland A."/>
            <person name="Larimer J."/>
            <person name="McCowan C."/>
            <person name="Murphy C."/>
            <person name="Pearson M."/>
            <person name="Poon T.W."/>
            <person name="Priest M."/>
            <person name="Roberts A."/>
            <person name="Saif S."/>
            <person name="Shea T."/>
            <person name="Sisk P."/>
            <person name="Sykes S."/>
            <person name="Wortman J."/>
            <person name="Nusbaum C."/>
            <person name="Birren B."/>
        </authorList>
    </citation>
    <scope>NUCLEOTIDE SEQUENCE [LARGE SCALE GENOMIC DNA]</scope>
    <source>
        <strain evidence="11 12">CBS 617.96</strain>
    </source>
</reference>
<keyword evidence="7" id="KW-0539">Nucleus</keyword>
<evidence type="ECO:0000313" key="12">
    <source>
        <dbReference type="Proteomes" id="UP000019484"/>
    </source>
</evidence>
<feature type="region of interest" description="Disordered" evidence="9">
    <location>
        <begin position="314"/>
        <end position="379"/>
    </location>
</feature>
<sequence length="379" mass="42349">MPQASRAECPSRNIVNDLSGSDSDSDLDTDTSADLAFYPAYTFQASATWFRWVKLTAHDIHCVLEPHHKYAADITTSSLGPGLPDHRGSGGGGRDDAPLLLFYLNHPIQFVQVIGVVVVVEEYFEKFWLFTVDDGSGATIDVRCRKPEKEDAREQNDVVNSTKSDKQSGSTRIPSNAGKEIRHDMLNAISNKDRDGHNITTTSTSSSADKSKSTIAHAQPQPQSQLDTADTDELTEDQILHKTVQALQIGTVVQAKGTISTFRSTRQLTLLRLTIVPDTTHEMALISSRTSFMKLTLCKPWVLSAADQKRLYREAQDDRQQGNRQAAKRRERRLKMEEREKRHARSIREQYEAEERQRAKAAEAARRAGVALQDDATTQ</sequence>
<dbReference type="GeneID" id="19157027"/>
<evidence type="ECO:0000256" key="6">
    <source>
        <dbReference type="ARBA" id="ARBA00023125"/>
    </source>
</evidence>
<evidence type="ECO:0000256" key="7">
    <source>
        <dbReference type="ARBA" id="ARBA00023242"/>
    </source>
</evidence>
<dbReference type="HOGENOM" id="CLU_054798_1_1_1"/>
<dbReference type="OrthoDB" id="77828at2759"/>
<dbReference type="GO" id="GO:0003677">
    <property type="term" value="F:DNA binding"/>
    <property type="evidence" value="ECO:0007669"/>
    <property type="project" value="UniProtKB-KW"/>
</dbReference>
<feature type="compositionally biased region" description="Basic and acidic residues" evidence="9">
    <location>
        <begin position="179"/>
        <end position="197"/>
    </location>
</feature>
<organism evidence="11 12">
    <name type="scientific">Capronia coronata CBS 617.96</name>
    <dbReference type="NCBI Taxonomy" id="1182541"/>
    <lineage>
        <taxon>Eukaryota</taxon>
        <taxon>Fungi</taxon>
        <taxon>Dikarya</taxon>
        <taxon>Ascomycota</taxon>
        <taxon>Pezizomycotina</taxon>
        <taxon>Eurotiomycetes</taxon>
        <taxon>Chaetothyriomycetidae</taxon>
        <taxon>Chaetothyriales</taxon>
        <taxon>Herpotrichiellaceae</taxon>
        <taxon>Capronia</taxon>
    </lineage>
</organism>
<dbReference type="SUPFAM" id="SSF50249">
    <property type="entry name" value="Nucleic acid-binding proteins"/>
    <property type="match status" value="1"/>
</dbReference>
<evidence type="ECO:0000256" key="1">
    <source>
        <dbReference type="ARBA" id="ARBA00004123"/>
    </source>
</evidence>
<dbReference type="GO" id="GO:0000781">
    <property type="term" value="C:chromosome, telomeric region"/>
    <property type="evidence" value="ECO:0007669"/>
    <property type="project" value="UniProtKB-SubCell"/>
</dbReference>
<dbReference type="eggNOG" id="ENOG502RY83">
    <property type="taxonomic scope" value="Eukaryota"/>
</dbReference>
<evidence type="ECO:0000256" key="4">
    <source>
        <dbReference type="ARBA" id="ARBA00022454"/>
    </source>
</evidence>
<dbReference type="EMBL" id="AMWN01000002">
    <property type="protein sequence ID" value="EXJ93734.1"/>
    <property type="molecule type" value="Genomic_DNA"/>
</dbReference>
<evidence type="ECO:0000313" key="11">
    <source>
        <dbReference type="EMBL" id="EXJ93734.1"/>
    </source>
</evidence>
<feature type="domain" description="CST complex subunit Stn1 N-terminal" evidence="10">
    <location>
        <begin position="100"/>
        <end position="146"/>
    </location>
</feature>
<dbReference type="PANTHER" id="PTHR13989:SF33">
    <property type="entry name" value="CST COMPLEX SUBUNIT STN1"/>
    <property type="match status" value="1"/>
</dbReference>
<comment type="caution">
    <text evidence="11">The sequence shown here is derived from an EMBL/GenBank/DDBJ whole genome shotgun (WGS) entry which is preliminary data.</text>
</comment>
<evidence type="ECO:0000256" key="9">
    <source>
        <dbReference type="SAM" id="MobiDB-lite"/>
    </source>
</evidence>
<feature type="region of interest" description="Disordered" evidence="9">
    <location>
        <begin position="147"/>
        <end position="231"/>
    </location>
</feature>
<evidence type="ECO:0000259" key="10">
    <source>
        <dbReference type="Pfam" id="PF10451"/>
    </source>
</evidence>
<dbReference type="InterPro" id="IPR012340">
    <property type="entry name" value="NA-bd_OB-fold"/>
</dbReference>
<feature type="compositionally biased region" description="Basic and acidic residues" evidence="9">
    <location>
        <begin position="147"/>
        <end position="156"/>
    </location>
</feature>
<feature type="compositionally biased region" description="Low complexity" evidence="9">
    <location>
        <begin position="199"/>
        <end position="216"/>
    </location>
</feature>
<keyword evidence="6" id="KW-0238">DNA-binding</keyword>